<dbReference type="EMBL" id="FUYZ01000006">
    <property type="protein sequence ID" value="SKB95908.1"/>
    <property type="molecule type" value="Genomic_DNA"/>
</dbReference>
<organism evidence="3 4">
    <name type="scientific">Soonwooa buanensis</name>
    <dbReference type="NCBI Taxonomy" id="619805"/>
    <lineage>
        <taxon>Bacteria</taxon>
        <taxon>Pseudomonadati</taxon>
        <taxon>Bacteroidota</taxon>
        <taxon>Flavobacteriia</taxon>
        <taxon>Flavobacteriales</taxon>
        <taxon>Weeksellaceae</taxon>
        <taxon>Chryseobacterium group</taxon>
        <taxon>Soonwooa</taxon>
    </lineage>
</organism>
<dbReference type="OrthoDB" id="1244151at2"/>
<keyword evidence="4" id="KW-1185">Reference proteome</keyword>
<evidence type="ECO:0000313" key="4">
    <source>
        <dbReference type="Proteomes" id="UP000191112"/>
    </source>
</evidence>
<keyword evidence="1" id="KW-0732">Signal</keyword>
<dbReference type="InterPro" id="IPR025665">
    <property type="entry name" value="Beta-barrel_OMP_2"/>
</dbReference>
<accession>A0A1T5FII6</accession>
<gene>
    <name evidence="3" type="ORF">SAMN05660477_02085</name>
</gene>
<reference evidence="3 4" key="1">
    <citation type="submission" date="2017-02" db="EMBL/GenBank/DDBJ databases">
        <authorList>
            <person name="Peterson S.W."/>
        </authorList>
    </citation>
    <scope>NUCLEOTIDE SEQUENCE [LARGE SCALE GENOMIC DNA]</scope>
    <source>
        <strain evidence="3 4">DSM 22323</strain>
    </source>
</reference>
<evidence type="ECO:0000259" key="2">
    <source>
        <dbReference type="Pfam" id="PF13568"/>
    </source>
</evidence>
<feature type="domain" description="Outer membrane protein beta-barrel" evidence="2">
    <location>
        <begin position="18"/>
        <end position="182"/>
    </location>
</feature>
<dbReference type="Proteomes" id="UP000191112">
    <property type="component" value="Unassembled WGS sequence"/>
</dbReference>
<dbReference type="STRING" id="619805.SAMN05660477_02085"/>
<protein>
    <submittedName>
        <fullName evidence="3">Outer membrane protein beta-barrel domain-containing protein</fullName>
    </submittedName>
</protein>
<evidence type="ECO:0000313" key="3">
    <source>
        <dbReference type="EMBL" id="SKB95908.1"/>
    </source>
</evidence>
<evidence type="ECO:0000256" key="1">
    <source>
        <dbReference type="SAM" id="SignalP"/>
    </source>
</evidence>
<dbReference type="Pfam" id="PF13568">
    <property type="entry name" value="OMP_b-brl_2"/>
    <property type="match status" value="1"/>
</dbReference>
<dbReference type="RefSeq" id="WP_079667303.1">
    <property type="nucleotide sequence ID" value="NZ_FUYZ01000006.1"/>
</dbReference>
<dbReference type="AlphaFoldDB" id="A0A1T5FII6"/>
<sequence length="208" mass="23420">MKRVLGLLFLFCVAAVSAQDFKIGVTANIHKSSIVNIHDVSKPAWGGGFGVFGEIPLVNNDIFDSAWLYLVPQIEYSMQGENAEPYANQPKQQFPNHYIGVPIYIKYFFHPNGWKGPLFVMAGPRAEFLISHDRKGPEVYPQFVDQEQKINSVGFGLSVGAGLKLSDKLEAFVRFDRGFSKIYPDYTHKSTTYNRLLGVGINYYIKSE</sequence>
<proteinExistence type="predicted"/>
<feature type="signal peptide" evidence="1">
    <location>
        <begin position="1"/>
        <end position="18"/>
    </location>
</feature>
<name>A0A1T5FII6_9FLAO</name>
<feature type="chain" id="PRO_5013115083" evidence="1">
    <location>
        <begin position="19"/>
        <end position="208"/>
    </location>
</feature>